<evidence type="ECO:0000256" key="12">
    <source>
        <dbReference type="PROSITE-ProRule" id="PRU10141"/>
    </source>
</evidence>
<evidence type="ECO:0000256" key="2">
    <source>
        <dbReference type="ARBA" id="ARBA00012513"/>
    </source>
</evidence>
<dbReference type="InterPro" id="IPR000719">
    <property type="entry name" value="Prot_kinase_dom"/>
</dbReference>
<dbReference type="GO" id="GO:0004674">
    <property type="term" value="F:protein serine/threonine kinase activity"/>
    <property type="evidence" value="ECO:0007669"/>
    <property type="project" value="UniProtKB-KW"/>
</dbReference>
<dbReference type="GO" id="GO:0005524">
    <property type="term" value="F:ATP binding"/>
    <property type="evidence" value="ECO:0007669"/>
    <property type="project" value="UniProtKB-UniRule"/>
</dbReference>
<dbReference type="PANTHER" id="PTHR43289">
    <property type="entry name" value="MITOGEN-ACTIVATED PROTEIN KINASE KINASE KINASE 20-RELATED"/>
    <property type="match status" value="1"/>
</dbReference>
<evidence type="ECO:0000256" key="1">
    <source>
        <dbReference type="ARBA" id="ARBA00004162"/>
    </source>
</evidence>
<evidence type="ECO:0000256" key="7">
    <source>
        <dbReference type="ARBA" id="ARBA00022741"/>
    </source>
</evidence>
<dbReference type="GO" id="GO:0005886">
    <property type="term" value="C:plasma membrane"/>
    <property type="evidence" value="ECO:0007669"/>
    <property type="project" value="UniProtKB-SubCell"/>
</dbReference>
<accession>A0A544W0F2</accession>
<feature type="compositionally biased region" description="Basic residues" evidence="13">
    <location>
        <begin position="298"/>
        <end position="308"/>
    </location>
</feature>
<dbReference type="FunFam" id="1.10.510.10:FF:000021">
    <property type="entry name" value="Serine/threonine protein kinase"/>
    <property type="match status" value="1"/>
</dbReference>
<keyword evidence="10" id="KW-1133">Transmembrane helix</keyword>
<sequence length="308" mass="33304">MTRMAGLVIADRFKLKRMIGFGGTGQVWESTDLRTMKPVALKILRDDVADDLVTQARFRREADTIASLDHPGIARFVDYGHVADLALLGGRTITYLATEFIRGESLSALIHRSERLPPGRALNVLEDTARALGHAHAAGVVHRDVKPSNILVTRDGYAKLTDFGIVRILGEATLTHVGTVMGTALYMSPEQARGDAATAASDVYALAVVGYEMITGTALFAGHDPLSVAISHMEDEPTPLPDFAGEPLKALIARALQKDPRRRPSNGTEFAEEIAAARRPVGPPAHPDTGSDPATPRILRRLKGLRRK</sequence>
<keyword evidence="3" id="KW-1003">Cell membrane</keyword>
<evidence type="ECO:0000256" key="8">
    <source>
        <dbReference type="ARBA" id="ARBA00022777"/>
    </source>
</evidence>
<dbReference type="GO" id="GO:0080090">
    <property type="term" value="P:regulation of primary metabolic process"/>
    <property type="evidence" value="ECO:0007669"/>
    <property type="project" value="UniProtKB-ARBA"/>
</dbReference>
<keyword evidence="8 15" id="KW-0418">Kinase</keyword>
<dbReference type="EC" id="2.7.11.1" evidence="2"/>
<evidence type="ECO:0000256" key="11">
    <source>
        <dbReference type="ARBA" id="ARBA00023136"/>
    </source>
</evidence>
<dbReference type="EMBL" id="VIFX01000018">
    <property type="protein sequence ID" value="TQR85726.1"/>
    <property type="molecule type" value="Genomic_DNA"/>
</dbReference>
<organism evidence="15 16">
    <name type="scientific">Mycolicibacterium hodleri</name>
    <dbReference type="NCBI Taxonomy" id="49897"/>
    <lineage>
        <taxon>Bacteria</taxon>
        <taxon>Bacillati</taxon>
        <taxon>Actinomycetota</taxon>
        <taxon>Actinomycetes</taxon>
        <taxon>Mycobacteriales</taxon>
        <taxon>Mycobacteriaceae</taxon>
        <taxon>Mycolicibacterium</taxon>
    </lineage>
</organism>
<gene>
    <name evidence="15" type="ORF">D8S82_15445</name>
</gene>
<dbReference type="InterPro" id="IPR008271">
    <property type="entry name" value="Ser/Thr_kinase_AS"/>
</dbReference>
<evidence type="ECO:0000256" key="10">
    <source>
        <dbReference type="ARBA" id="ARBA00022989"/>
    </source>
</evidence>
<dbReference type="SMART" id="SM00220">
    <property type="entry name" value="S_TKc"/>
    <property type="match status" value="1"/>
</dbReference>
<evidence type="ECO:0000256" key="4">
    <source>
        <dbReference type="ARBA" id="ARBA00022527"/>
    </source>
</evidence>
<comment type="caution">
    <text evidence="15">The sequence shown here is derived from an EMBL/GenBank/DDBJ whole genome shotgun (WGS) entry which is preliminary data.</text>
</comment>
<protein>
    <recommendedName>
        <fullName evidence="2">non-specific serine/threonine protein kinase</fullName>
        <ecNumber evidence="2">2.7.11.1</ecNumber>
    </recommendedName>
</protein>
<dbReference type="Gene3D" id="3.30.200.20">
    <property type="entry name" value="Phosphorylase Kinase, domain 1"/>
    <property type="match status" value="1"/>
</dbReference>
<dbReference type="PROSITE" id="PS00108">
    <property type="entry name" value="PROTEIN_KINASE_ST"/>
    <property type="match status" value="1"/>
</dbReference>
<proteinExistence type="predicted"/>
<dbReference type="InterPro" id="IPR017441">
    <property type="entry name" value="Protein_kinase_ATP_BS"/>
</dbReference>
<dbReference type="Gene3D" id="1.10.510.10">
    <property type="entry name" value="Transferase(Phosphotransferase) domain 1"/>
    <property type="match status" value="1"/>
</dbReference>
<dbReference type="PANTHER" id="PTHR43289:SF6">
    <property type="entry name" value="SERINE_THREONINE-PROTEIN KINASE NEKL-3"/>
    <property type="match status" value="1"/>
</dbReference>
<evidence type="ECO:0000256" key="9">
    <source>
        <dbReference type="ARBA" id="ARBA00022840"/>
    </source>
</evidence>
<keyword evidence="6" id="KW-0812">Transmembrane</keyword>
<dbReference type="Pfam" id="PF00069">
    <property type="entry name" value="Pkinase"/>
    <property type="match status" value="1"/>
</dbReference>
<dbReference type="PROSITE" id="PS00107">
    <property type="entry name" value="PROTEIN_KINASE_ATP"/>
    <property type="match status" value="1"/>
</dbReference>
<dbReference type="CDD" id="cd14014">
    <property type="entry name" value="STKc_PknB_like"/>
    <property type="match status" value="1"/>
</dbReference>
<evidence type="ECO:0000259" key="14">
    <source>
        <dbReference type="PROSITE" id="PS50011"/>
    </source>
</evidence>
<reference evidence="15 16" key="1">
    <citation type="submission" date="2018-10" db="EMBL/GenBank/DDBJ databases">
        <title>Draft genome of Mycobacterium hodleri strain B.</title>
        <authorList>
            <person name="Amande T.J."/>
            <person name="Mcgenity T.J."/>
        </authorList>
    </citation>
    <scope>NUCLEOTIDE SEQUENCE [LARGE SCALE GENOMIC DNA]</scope>
    <source>
        <strain evidence="15 16">B</strain>
    </source>
</reference>
<evidence type="ECO:0000256" key="6">
    <source>
        <dbReference type="ARBA" id="ARBA00022692"/>
    </source>
</evidence>
<keyword evidence="9 12" id="KW-0067">ATP-binding</keyword>
<evidence type="ECO:0000256" key="3">
    <source>
        <dbReference type="ARBA" id="ARBA00022475"/>
    </source>
</evidence>
<name>A0A544W0F2_9MYCO</name>
<dbReference type="AlphaFoldDB" id="A0A544W0F2"/>
<dbReference type="PROSITE" id="PS50011">
    <property type="entry name" value="PROTEIN_KINASE_DOM"/>
    <property type="match status" value="1"/>
</dbReference>
<comment type="subcellular location">
    <subcellularLocation>
        <location evidence="1">Cell membrane</location>
        <topology evidence="1">Single-pass membrane protein</topology>
    </subcellularLocation>
</comment>
<feature type="domain" description="Protein kinase" evidence="14">
    <location>
        <begin position="13"/>
        <end position="275"/>
    </location>
</feature>
<dbReference type="InterPro" id="IPR011009">
    <property type="entry name" value="Kinase-like_dom_sf"/>
</dbReference>
<evidence type="ECO:0000256" key="5">
    <source>
        <dbReference type="ARBA" id="ARBA00022679"/>
    </source>
</evidence>
<keyword evidence="7 12" id="KW-0547">Nucleotide-binding</keyword>
<keyword evidence="11" id="KW-0472">Membrane</keyword>
<evidence type="ECO:0000256" key="13">
    <source>
        <dbReference type="SAM" id="MobiDB-lite"/>
    </source>
</evidence>
<dbReference type="SUPFAM" id="SSF56112">
    <property type="entry name" value="Protein kinase-like (PK-like)"/>
    <property type="match status" value="1"/>
</dbReference>
<dbReference type="RefSeq" id="WP_142552934.1">
    <property type="nucleotide sequence ID" value="NZ_VIFX01000018.1"/>
</dbReference>
<keyword evidence="5" id="KW-0808">Transferase</keyword>
<feature type="binding site" evidence="12">
    <location>
        <position position="42"/>
    </location>
    <ligand>
        <name>ATP</name>
        <dbReference type="ChEBI" id="CHEBI:30616"/>
    </ligand>
</feature>
<keyword evidence="16" id="KW-1185">Reference proteome</keyword>
<evidence type="ECO:0000313" key="16">
    <source>
        <dbReference type="Proteomes" id="UP000315759"/>
    </source>
</evidence>
<evidence type="ECO:0000313" key="15">
    <source>
        <dbReference type="EMBL" id="TQR85726.1"/>
    </source>
</evidence>
<feature type="region of interest" description="Disordered" evidence="13">
    <location>
        <begin position="257"/>
        <end position="308"/>
    </location>
</feature>
<keyword evidence="4 15" id="KW-0723">Serine/threonine-protein kinase</keyword>
<dbReference type="Proteomes" id="UP000315759">
    <property type="component" value="Unassembled WGS sequence"/>
</dbReference>